<protein>
    <submittedName>
        <fullName evidence="2">Uncharacterized protein</fullName>
    </submittedName>
</protein>
<accession>A0AAV8QM90</accession>
<dbReference type="Proteomes" id="UP001222027">
    <property type="component" value="Unassembled WGS sequence"/>
</dbReference>
<name>A0AAV8QM90_ENSVE</name>
<dbReference type="AlphaFoldDB" id="A0AAV8QM90"/>
<evidence type="ECO:0000256" key="1">
    <source>
        <dbReference type="SAM" id="MobiDB-lite"/>
    </source>
</evidence>
<evidence type="ECO:0000313" key="2">
    <source>
        <dbReference type="EMBL" id="KAJ8476272.1"/>
    </source>
</evidence>
<evidence type="ECO:0000313" key="3">
    <source>
        <dbReference type="Proteomes" id="UP001222027"/>
    </source>
</evidence>
<feature type="region of interest" description="Disordered" evidence="1">
    <location>
        <begin position="83"/>
        <end position="103"/>
    </location>
</feature>
<comment type="caution">
    <text evidence="2">The sequence shown here is derived from an EMBL/GenBank/DDBJ whole genome shotgun (WGS) entry which is preliminary data.</text>
</comment>
<proteinExistence type="predicted"/>
<dbReference type="EMBL" id="JAQQAF010000006">
    <property type="protein sequence ID" value="KAJ8476272.1"/>
    <property type="molecule type" value="Genomic_DNA"/>
</dbReference>
<organism evidence="2 3">
    <name type="scientific">Ensete ventricosum</name>
    <name type="common">Abyssinian banana</name>
    <name type="synonym">Musa ensete</name>
    <dbReference type="NCBI Taxonomy" id="4639"/>
    <lineage>
        <taxon>Eukaryota</taxon>
        <taxon>Viridiplantae</taxon>
        <taxon>Streptophyta</taxon>
        <taxon>Embryophyta</taxon>
        <taxon>Tracheophyta</taxon>
        <taxon>Spermatophyta</taxon>
        <taxon>Magnoliopsida</taxon>
        <taxon>Liliopsida</taxon>
        <taxon>Zingiberales</taxon>
        <taxon>Musaceae</taxon>
        <taxon>Ensete</taxon>
    </lineage>
</organism>
<feature type="compositionally biased region" description="Polar residues" evidence="1">
    <location>
        <begin position="1"/>
        <end position="16"/>
    </location>
</feature>
<feature type="compositionally biased region" description="Basic and acidic residues" evidence="1">
    <location>
        <begin position="24"/>
        <end position="40"/>
    </location>
</feature>
<gene>
    <name evidence="2" type="ORF">OPV22_019999</name>
</gene>
<keyword evidence="3" id="KW-1185">Reference proteome</keyword>
<reference evidence="2 3" key="1">
    <citation type="submission" date="2022-12" db="EMBL/GenBank/DDBJ databases">
        <title>Chromosome-scale assembly of the Ensete ventricosum genome.</title>
        <authorList>
            <person name="Dussert Y."/>
            <person name="Stocks J."/>
            <person name="Wendawek A."/>
            <person name="Woldeyes F."/>
            <person name="Nichols R.A."/>
            <person name="Borrell J.S."/>
        </authorList>
    </citation>
    <scope>NUCLEOTIDE SEQUENCE [LARGE SCALE GENOMIC DNA]</scope>
    <source>
        <strain evidence="3">cv. Maze</strain>
        <tissue evidence="2">Seeds</tissue>
    </source>
</reference>
<sequence length="103" mass="11482">MLDESTSGVPSFINQRSGHHEKKTKRDDRMDRREWQHLGDELTSSDGPKESYVRLRLLSPAARAPTSASDLSVGYASCALPMATAKSSRPRTPGLLTWPTRRD</sequence>
<feature type="region of interest" description="Disordered" evidence="1">
    <location>
        <begin position="1"/>
        <end position="48"/>
    </location>
</feature>